<organism evidence="3 4">
    <name type="scientific">Acetonema longum DSM 6540</name>
    <dbReference type="NCBI Taxonomy" id="1009370"/>
    <lineage>
        <taxon>Bacteria</taxon>
        <taxon>Bacillati</taxon>
        <taxon>Bacillota</taxon>
        <taxon>Negativicutes</taxon>
        <taxon>Acetonemataceae</taxon>
        <taxon>Acetonema</taxon>
    </lineage>
</organism>
<reference evidence="3 4" key="1">
    <citation type="journal article" date="2011" name="EMBO J.">
        <title>Structural diversity of bacterial flagellar motors.</title>
        <authorList>
            <person name="Chen S."/>
            <person name="Beeby M."/>
            <person name="Murphy G.E."/>
            <person name="Leadbetter J.R."/>
            <person name="Hendrixson D.R."/>
            <person name="Briegel A."/>
            <person name="Li Z."/>
            <person name="Shi J."/>
            <person name="Tocheva E.I."/>
            <person name="Muller A."/>
            <person name="Dobro M.J."/>
            <person name="Jensen G.J."/>
        </authorList>
    </citation>
    <scope>NUCLEOTIDE SEQUENCE [LARGE SCALE GENOMIC DNA]</scope>
    <source>
        <strain evidence="3 4">DSM 6540</strain>
    </source>
</reference>
<dbReference type="Proteomes" id="UP000003240">
    <property type="component" value="Unassembled WGS sequence"/>
</dbReference>
<gene>
    <name evidence="3" type="ORF">ALO_00750</name>
</gene>
<evidence type="ECO:0000313" key="3">
    <source>
        <dbReference type="EMBL" id="EGO65841.1"/>
    </source>
</evidence>
<evidence type="ECO:0000259" key="2">
    <source>
        <dbReference type="Pfam" id="PF18573"/>
    </source>
</evidence>
<dbReference type="Pfam" id="PF18573">
    <property type="entry name" value="BclA_C"/>
    <property type="match status" value="1"/>
</dbReference>
<dbReference type="RefSeq" id="WP_004091727.1">
    <property type="nucleotide sequence ID" value="NZ_AFGF01000008.1"/>
</dbReference>
<sequence length="180" mass="17942">GPTGETGATGEAGATGETGATGATGATGVGVTGETGATGEPGPTGATGPGVGDFAYVYSLSTTAILVPANTDVPFNNTGPISDITHPNDTTLVIATTGDYLVEYSVSLNFVTPASIAIVVNGTINPATQLTSFNPTDQLIGQAILSLIAGDQITVRNTDTLPFFLRISPSIGAQLTISQR</sequence>
<dbReference type="InterPro" id="IPR008983">
    <property type="entry name" value="Tumour_necrosis_fac-like_dom"/>
</dbReference>
<accession>F7NDP3</accession>
<feature type="region of interest" description="Disordered" evidence="1">
    <location>
        <begin position="1"/>
        <end position="47"/>
    </location>
</feature>
<evidence type="ECO:0000256" key="1">
    <source>
        <dbReference type="SAM" id="MobiDB-lite"/>
    </source>
</evidence>
<feature type="non-terminal residue" evidence="3">
    <location>
        <position position="1"/>
    </location>
</feature>
<evidence type="ECO:0000313" key="4">
    <source>
        <dbReference type="Proteomes" id="UP000003240"/>
    </source>
</evidence>
<dbReference type="Gene3D" id="2.60.120.40">
    <property type="match status" value="1"/>
</dbReference>
<keyword evidence="4" id="KW-1185">Reference proteome</keyword>
<dbReference type="eggNOG" id="ENOG50333H4">
    <property type="taxonomic scope" value="Bacteria"/>
</dbReference>
<dbReference type="STRING" id="1009370.ALO_00750"/>
<dbReference type="EMBL" id="AFGF01000008">
    <property type="protein sequence ID" value="EGO65841.1"/>
    <property type="molecule type" value="Genomic_DNA"/>
</dbReference>
<feature type="compositionally biased region" description="Low complexity" evidence="1">
    <location>
        <begin position="1"/>
        <end position="24"/>
    </location>
</feature>
<dbReference type="AlphaFoldDB" id="F7NDP3"/>
<comment type="caution">
    <text evidence="3">The sequence shown here is derived from an EMBL/GenBank/DDBJ whole genome shotgun (WGS) entry which is preliminary data.</text>
</comment>
<feature type="compositionally biased region" description="Low complexity" evidence="1">
    <location>
        <begin position="34"/>
        <end position="44"/>
    </location>
</feature>
<protein>
    <submittedName>
        <fullName evidence="3">Collagen triple helix repeat-containing protein</fullName>
    </submittedName>
</protein>
<keyword evidence="3" id="KW-0176">Collagen</keyword>
<feature type="domain" description="BclA C-terminal" evidence="2">
    <location>
        <begin position="61"/>
        <end position="179"/>
    </location>
</feature>
<dbReference type="InterPro" id="IPR041415">
    <property type="entry name" value="BclA_C"/>
</dbReference>
<name>F7NDP3_9FIRM</name>
<proteinExistence type="predicted"/>